<feature type="compositionally biased region" description="Basic residues" evidence="1">
    <location>
        <begin position="189"/>
        <end position="207"/>
    </location>
</feature>
<protein>
    <submittedName>
        <fullName evidence="2">Uncharacterized protein</fullName>
    </submittedName>
</protein>
<name>A0A7S3JAI2_9SPIT</name>
<gene>
    <name evidence="2" type="ORF">EHAR0213_LOCUS6866</name>
</gene>
<feature type="compositionally biased region" description="Polar residues" evidence="1">
    <location>
        <begin position="179"/>
        <end position="188"/>
    </location>
</feature>
<organism evidence="2">
    <name type="scientific">Euplotes harpa</name>
    <dbReference type="NCBI Taxonomy" id="151035"/>
    <lineage>
        <taxon>Eukaryota</taxon>
        <taxon>Sar</taxon>
        <taxon>Alveolata</taxon>
        <taxon>Ciliophora</taxon>
        <taxon>Intramacronucleata</taxon>
        <taxon>Spirotrichea</taxon>
        <taxon>Hypotrichia</taxon>
        <taxon>Euplotida</taxon>
        <taxon>Euplotidae</taxon>
        <taxon>Euplotes</taxon>
    </lineage>
</organism>
<sequence length="250" mass="29137">MLNHLKSKSHQSVNSGRITPLHIERTYDSKRYLRVDDINLKNIRDKPIIPVKQPAGLQDETNMIEYKQIPKQEKLLVQQGRLPFTRRYTKEKYGSDYKNYTQESILYHINQTAQDVDPDMRTRRFKADVRRTEPNAYSSKAESKRSLHSNSEVPSSRHISDKMSPIQSNRSFDRRQTEAQEIQTQLPSRHQKSSTHIGSKRHSKHATKYIGGQSIGQLTYVPAPNEYYEEVTVEEEESESENDNPLSKHN</sequence>
<reference evidence="2" key="1">
    <citation type="submission" date="2021-01" db="EMBL/GenBank/DDBJ databases">
        <authorList>
            <person name="Corre E."/>
            <person name="Pelletier E."/>
            <person name="Niang G."/>
            <person name="Scheremetjew M."/>
            <person name="Finn R."/>
            <person name="Kale V."/>
            <person name="Holt S."/>
            <person name="Cochrane G."/>
            <person name="Meng A."/>
            <person name="Brown T."/>
            <person name="Cohen L."/>
        </authorList>
    </citation>
    <scope>NUCLEOTIDE SEQUENCE</scope>
    <source>
        <strain evidence="2">FSP1.4</strain>
    </source>
</reference>
<feature type="compositionally biased region" description="Acidic residues" evidence="1">
    <location>
        <begin position="227"/>
        <end position="242"/>
    </location>
</feature>
<dbReference type="AlphaFoldDB" id="A0A7S3JAI2"/>
<evidence type="ECO:0000313" key="2">
    <source>
        <dbReference type="EMBL" id="CAE0347955.1"/>
    </source>
</evidence>
<accession>A0A7S3JAI2</accession>
<evidence type="ECO:0000256" key="1">
    <source>
        <dbReference type="SAM" id="MobiDB-lite"/>
    </source>
</evidence>
<dbReference type="EMBL" id="HBII01016199">
    <property type="protein sequence ID" value="CAE0347955.1"/>
    <property type="molecule type" value="Transcribed_RNA"/>
</dbReference>
<feature type="region of interest" description="Disordered" evidence="1">
    <location>
        <begin position="126"/>
        <end position="250"/>
    </location>
</feature>
<proteinExistence type="predicted"/>